<keyword evidence="1" id="KW-0472">Membrane</keyword>
<proteinExistence type="predicted"/>
<feature type="transmembrane region" description="Helical" evidence="1">
    <location>
        <begin position="63"/>
        <end position="81"/>
    </location>
</feature>
<evidence type="ECO:0000313" key="2">
    <source>
        <dbReference type="EMBL" id="ESR26368.1"/>
    </source>
</evidence>
<dbReference type="AlphaFoldDB" id="V4TKI3"/>
<evidence type="ECO:0008006" key="4">
    <source>
        <dbReference type="Google" id="ProtNLM"/>
    </source>
</evidence>
<dbReference type="OrthoDB" id="8449218at2"/>
<dbReference type="Proteomes" id="UP000017819">
    <property type="component" value="Unassembled WGS sequence"/>
</dbReference>
<keyword evidence="1" id="KW-1133">Transmembrane helix</keyword>
<evidence type="ECO:0000256" key="1">
    <source>
        <dbReference type="SAM" id="Phobius"/>
    </source>
</evidence>
<keyword evidence="1" id="KW-0812">Transmembrane</keyword>
<dbReference type="RefSeq" id="WP_023431014.1">
    <property type="nucleotide sequence ID" value="NZ_AWXZ01000015.1"/>
</dbReference>
<accession>V4TKI3</accession>
<reference evidence="2 3" key="1">
    <citation type="journal article" date="2014" name="Genome Announc.">
        <title>Draft Genome Sequence of Lutibaculum baratangense Strain AMV1T, Isolated from a Mud Volcano in Andamans, India.</title>
        <authorList>
            <person name="Singh A."/>
            <person name="Sreenivas A."/>
            <person name="Sathyanarayana Reddy G."/>
            <person name="Pinnaka A.K."/>
            <person name="Shivaji S."/>
        </authorList>
    </citation>
    <scope>NUCLEOTIDE SEQUENCE [LARGE SCALE GENOMIC DNA]</scope>
    <source>
        <strain evidence="2 3">AMV1</strain>
    </source>
</reference>
<evidence type="ECO:0000313" key="3">
    <source>
        <dbReference type="Proteomes" id="UP000017819"/>
    </source>
</evidence>
<comment type="caution">
    <text evidence="2">The sequence shown here is derived from an EMBL/GenBank/DDBJ whole genome shotgun (WGS) entry which is preliminary data.</text>
</comment>
<gene>
    <name evidence="2" type="ORF">N177_0868</name>
</gene>
<sequence length="84" mass="9401">MNARRHDPDRERKAALRRLDELGSGGELLGSSQLAHHAERARRHMTAAEADQDDRIEVWGRRIGRALSVVLLAGLVIYLAATYL</sequence>
<keyword evidence="3" id="KW-1185">Reference proteome</keyword>
<protein>
    <recommendedName>
        <fullName evidence="4">Transmembrane protein</fullName>
    </recommendedName>
</protein>
<organism evidence="2 3">
    <name type="scientific">Lutibaculum baratangense AMV1</name>
    <dbReference type="NCBI Taxonomy" id="631454"/>
    <lineage>
        <taxon>Bacteria</taxon>
        <taxon>Pseudomonadati</taxon>
        <taxon>Pseudomonadota</taxon>
        <taxon>Alphaproteobacteria</taxon>
        <taxon>Hyphomicrobiales</taxon>
        <taxon>Tepidamorphaceae</taxon>
        <taxon>Lutibaculum</taxon>
    </lineage>
</organism>
<name>V4TKI3_9HYPH</name>
<dbReference type="STRING" id="631454.N177_0868"/>
<dbReference type="eggNOG" id="ENOG5033HHG">
    <property type="taxonomic scope" value="Bacteria"/>
</dbReference>
<dbReference type="EMBL" id="AWXZ01000015">
    <property type="protein sequence ID" value="ESR26368.1"/>
    <property type="molecule type" value="Genomic_DNA"/>
</dbReference>